<dbReference type="PANTHER" id="PTHR21248">
    <property type="entry name" value="CARDIOLIPIN SYNTHASE"/>
    <property type="match status" value="1"/>
</dbReference>
<feature type="region of interest" description="Disordered" evidence="1">
    <location>
        <begin position="693"/>
        <end position="729"/>
    </location>
</feature>
<feature type="compositionally biased region" description="Polar residues" evidence="1">
    <location>
        <begin position="24"/>
        <end position="40"/>
    </location>
</feature>
<accession>A0A4Q1BPX7</accession>
<dbReference type="Pfam" id="PF13091">
    <property type="entry name" value="PLDc_2"/>
    <property type="match status" value="1"/>
</dbReference>
<feature type="compositionally biased region" description="Basic and acidic residues" evidence="1">
    <location>
        <begin position="104"/>
        <end position="115"/>
    </location>
</feature>
<feature type="compositionally biased region" description="Basic and acidic residues" evidence="1">
    <location>
        <begin position="529"/>
        <end position="542"/>
    </location>
</feature>
<evidence type="ECO:0000313" key="3">
    <source>
        <dbReference type="EMBL" id="RXK39900.1"/>
    </source>
</evidence>
<evidence type="ECO:0000256" key="1">
    <source>
        <dbReference type="SAM" id="MobiDB-lite"/>
    </source>
</evidence>
<feature type="compositionally biased region" description="Polar residues" evidence="1">
    <location>
        <begin position="88"/>
        <end position="103"/>
    </location>
</feature>
<feature type="compositionally biased region" description="Basic and acidic residues" evidence="1">
    <location>
        <begin position="1"/>
        <end position="12"/>
    </location>
</feature>
<feature type="compositionally biased region" description="Low complexity" evidence="1">
    <location>
        <begin position="513"/>
        <end position="528"/>
    </location>
</feature>
<dbReference type="Proteomes" id="UP000289152">
    <property type="component" value="Unassembled WGS sequence"/>
</dbReference>
<feature type="region of interest" description="Disordered" evidence="1">
    <location>
        <begin position="506"/>
        <end position="616"/>
    </location>
</feature>
<gene>
    <name evidence="3" type="ORF">M231_02834</name>
</gene>
<dbReference type="CDD" id="cd00138">
    <property type="entry name" value="PLDc_SF"/>
    <property type="match status" value="1"/>
</dbReference>
<dbReference type="OrthoDB" id="9997422at2759"/>
<keyword evidence="4" id="KW-1185">Reference proteome</keyword>
<dbReference type="InterPro" id="IPR001736">
    <property type="entry name" value="PLipase_D/transphosphatidylase"/>
</dbReference>
<dbReference type="GO" id="GO:0032049">
    <property type="term" value="P:cardiolipin biosynthetic process"/>
    <property type="evidence" value="ECO:0007669"/>
    <property type="project" value="UniProtKB-ARBA"/>
</dbReference>
<dbReference type="SUPFAM" id="SSF56024">
    <property type="entry name" value="Phospholipase D/nuclease"/>
    <property type="match status" value="2"/>
</dbReference>
<evidence type="ECO:0000259" key="2">
    <source>
        <dbReference type="PROSITE" id="PS50035"/>
    </source>
</evidence>
<protein>
    <recommendedName>
        <fullName evidence="2">PLD phosphodiesterase domain-containing protein</fullName>
    </recommendedName>
</protein>
<dbReference type="PANTHER" id="PTHR21248:SF22">
    <property type="entry name" value="PHOSPHOLIPASE D"/>
    <property type="match status" value="1"/>
</dbReference>
<dbReference type="PROSITE" id="PS50035">
    <property type="entry name" value="PLD"/>
    <property type="match status" value="1"/>
</dbReference>
<reference evidence="3 4" key="1">
    <citation type="submission" date="2016-06" db="EMBL/GenBank/DDBJ databases">
        <title>Evolution of pathogenesis and genome organization in the Tremellales.</title>
        <authorList>
            <person name="Cuomo C."/>
            <person name="Litvintseva A."/>
            <person name="Heitman J."/>
            <person name="Chen Y."/>
            <person name="Sun S."/>
            <person name="Springer D."/>
            <person name="Dromer F."/>
            <person name="Young S."/>
            <person name="Zeng Q."/>
            <person name="Chapman S."/>
            <person name="Gujja S."/>
            <person name="Saif S."/>
            <person name="Birren B."/>
        </authorList>
    </citation>
    <scope>NUCLEOTIDE SEQUENCE [LARGE SCALE GENOMIC DNA]</scope>
    <source>
        <strain evidence="3 4">ATCC 28783</strain>
    </source>
</reference>
<dbReference type="STRING" id="5217.A0A4Q1BPX7"/>
<comment type="caution">
    <text evidence="3">The sequence shown here is derived from an EMBL/GenBank/DDBJ whole genome shotgun (WGS) entry which is preliminary data.</text>
</comment>
<feature type="region of interest" description="Disordered" evidence="1">
    <location>
        <begin position="633"/>
        <end position="681"/>
    </location>
</feature>
<feature type="compositionally biased region" description="Low complexity" evidence="1">
    <location>
        <begin position="68"/>
        <end position="83"/>
    </location>
</feature>
<feature type="compositionally biased region" description="Polar residues" evidence="1">
    <location>
        <begin position="565"/>
        <end position="596"/>
    </location>
</feature>
<dbReference type="AlphaFoldDB" id="A0A4Q1BPX7"/>
<dbReference type="Gene3D" id="3.30.870.10">
    <property type="entry name" value="Endonuclease Chain A"/>
    <property type="match status" value="2"/>
</dbReference>
<dbReference type="VEuPathDB" id="FungiDB:TREMEDRAFT_35660"/>
<dbReference type="EMBL" id="SDIL01000025">
    <property type="protein sequence ID" value="RXK39900.1"/>
    <property type="molecule type" value="Genomic_DNA"/>
</dbReference>
<dbReference type="InParanoid" id="A0A4Q1BPX7"/>
<organism evidence="3 4">
    <name type="scientific">Tremella mesenterica</name>
    <name type="common">Jelly fungus</name>
    <dbReference type="NCBI Taxonomy" id="5217"/>
    <lineage>
        <taxon>Eukaryota</taxon>
        <taxon>Fungi</taxon>
        <taxon>Dikarya</taxon>
        <taxon>Basidiomycota</taxon>
        <taxon>Agaricomycotina</taxon>
        <taxon>Tremellomycetes</taxon>
        <taxon>Tremellales</taxon>
        <taxon>Tremellaceae</taxon>
        <taxon>Tremella</taxon>
    </lineage>
</organism>
<feature type="compositionally biased region" description="Basic and acidic residues" evidence="1">
    <location>
        <begin position="710"/>
        <end position="722"/>
    </location>
</feature>
<proteinExistence type="predicted"/>
<sequence>MTAQERIADIKVDNPLTTIKPDMSRNTSMPSQQLDTSGDTHSMPVTPVSLPSPGVHPQPGPTQYSGLSDPVSDISHPSDPSDSLAGRSKSNNPDTSESASHQVVTEKEKGNGKEKMDTHKLISTYLAQHPDHSAKQAMKHLFPLPNPLKRLAKRFKVKHSVINGMTEKELRHWTARETELKRKAGWKVAGEEDGVECSDLFWKMYLSLMPTMERDPLSGLVPPDLLGSTTTMPLSIISLIPDIIQHYRDVIVRAEKEVFLVTNYWQPSASVSTVTQALKDLSAKVIKSGREKVVVKIMYDRGSWEQLWNAHAPVLPKEWAPLNLPTEEDIPGLDMEVVNFHRVLLGTFHAKFLIVDRKVALINSNNIQDRPNLELMTHLEGPIVDSFYEIALHSWYNRLTPMLPCISSPYQPPLDSSGKIRYLFQDRNPYFDDIEVLKAAKAARILLRRQTKDMDEEAARHHVEHGQTERLIEAVKKVVEQQRANFAEWHPADDFEARRQQLREFTKGLGLQSRVGSRSNSRGPSRRGSANERILRTFREETPPDPETAAHTARNALLHADPSEAPSTPTAVSENLPKTINPDTQIWGNSGRSSPSHSDHPFIDTPLRSPGDGPRVSFETRPMITGRLLDGNLVESPTTSTEHLPRNYSFGPKSRGVSPSRNAPVSLGEPIIFPPGPKLSEKDKDVIITEKNATEREGGNDLTTAEPMDTSEKGKLGYDMKKGLTPPWNEKTKHERETIDGLPMTARMPNEMSINGSTLVQADDSHMKEEGSKKKGRVHLEDAPKMERHETELPEGAGSRRMFHLSKKFNAGALSEAWATVEDSDELDNFRPHIVHKPHDPFPIAMCCRKPHGFPGHHDIRNPQNAAWLAGMRYAQKRIFIQSPTLNARPIVRGVKQACRRGVMVELLLDLGFNDKGESIPFQGGTNEEVVDRLYKTLKKEGKEQFLKVYWYTGKDQVRPLNAVKKQRNCHIKFAAYDDQVLILGNGNQDSQSWFHSQEINVMIDSKQIVSEMMDQLLSNQNTMQYGLVDTDGVWRDKEGKTLVDYGATGKGTFRGLSAFITFAKSI</sequence>
<name>A0A4Q1BPX7_TREME</name>
<evidence type="ECO:0000313" key="4">
    <source>
        <dbReference type="Proteomes" id="UP000289152"/>
    </source>
</evidence>
<dbReference type="GO" id="GO:0030572">
    <property type="term" value="F:phosphatidyltransferase activity"/>
    <property type="evidence" value="ECO:0007669"/>
    <property type="project" value="UniProtKB-ARBA"/>
</dbReference>
<feature type="domain" description="PLD phosphodiesterase" evidence="2">
    <location>
        <begin position="344"/>
        <end position="371"/>
    </location>
</feature>
<feature type="region of interest" description="Disordered" evidence="1">
    <location>
        <begin position="1"/>
        <end position="115"/>
    </location>
</feature>
<dbReference type="InterPro" id="IPR025202">
    <property type="entry name" value="PLD-like_dom"/>
</dbReference>